<name>A0A6A6ZTG8_9PLEO</name>
<evidence type="ECO:0000313" key="10">
    <source>
        <dbReference type="EMBL" id="KAF2824058.1"/>
    </source>
</evidence>
<dbReference type="InterPro" id="IPR001100">
    <property type="entry name" value="Pyr_nuc-diS_OxRdtase"/>
</dbReference>
<dbReference type="Gene3D" id="3.30.390.30">
    <property type="match status" value="1"/>
</dbReference>
<feature type="binding site" evidence="6">
    <location>
        <position position="207"/>
    </location>
    <ligand>
        <name>NAD(+)</name>
        <dbReference type="ChEBI" id="CHEBI:57540"/>
    </ligand>
</feature>
<evidence type="ECO:0000256" key="5">
    <source>
        <dbReference type="PIRSR" id="PIRSR000350-2"/>
    </source>
</evidence>
<dbReference type="OrthoDB" id="361797at2759"/>
<dbReference type="Gene3D" id="3.50.50.60">
    <property type="entry name" value="FAD/NAD(P)-binding domain"/>
    <property type="match status" value="2"/>
</dbReference>
<dbReference type="PRINTS" id="PR00368">
    <property type="entry name" value="FADPNR"/>
</dbReference>
<evidence type="ECO:0000259" key="8">
    <source>
        <dbReference type="Pfam" id="PF02852"/>
    </source>
</evidence>
<comment type="cofactor">
    <cofactor evidence="6">
        <name>FAD</name>
        <dbReference type="ChEBI" id="CHEBI:57692"/>
    </cofactor>
    <text evidence="6">Binds 1 FAD per subunit.</text>
</comment>
<dbReference type="PANTHER" id="PTHR43014:SF2">
    <property type="entry name" value="MERCURIC REDUCTASE"/>
    <property type="match status" value="1"/>
</dbReference>
<dbReference type="PRINTS" id="PR00411">
    <property type="entry name" value="PNDRDTASEI"/>
</dbReference>
<feature type="binding site" evidence="6">
    <location>
        <position position="275"/>
    </location>
    <ligand>
        <name>NAD(+)</name>
        <dbReference type="ChEBI" id="CHEBI:57540"/>
    </ligand>
</feature>
<accession>A0A6A6ZTG8</accession>
<dbReference type="Proteomes" id="UP000799424">
    <property type="component" value="Unassembled WGS sequence"/>
</dbReference>
<keyword evidence="4" id="KW-0560">Oxidoreductase</keyword>
<comment type="similarity">
    <text evidence="1">Belongs to the class-I pyridine nucleotide-disulfide oxidoreductase family.</text>
</comment>
<evidence type="ECO:0000256" key="3">
    <source>
        <dbReference type="ARBA" id="ARBA00022827"/>
    </source>
</evidence>
<gene>
    <name evidence="10" type="ORF">CC86DRAFT_63564</name>
</gene>
<sequence>MATPNHYHTISLGSGEAGRCICWTLSSTLNVPTAVIESTYLCGSCPNIACLPSKNFVYSAEIAHLAKKYTATGLLKGDVKDVNMAAVLARKNEMVKGLTKMHEDIFEKSDTELIMGRGRLIGGGIIEIDLKSGGKRIVTADNIIICTGSRAKVDDTPGLKQAKPMTHIEIMDLHQVPEHLLILGGGYVGLEFAQAFRRFGAKVSVVERGGRILKIEDEDVSDALVEILKGEGVEFFTSFTVSSVTGISGRSVTLTGTRNGTAFELKGTHLLVASGRLPNTEDIGLEAAGVELTSTGHIAVNEYLQTSIPEIFAGGDCAGSPHFTHMGYDDFRIVADFLLNKKPFRSTKSRQVPYTLYTNPELAHVGLSENAARKTGVKYRLAKIPMANFLRTRAMDATHGFAKALVSATDDTVLGFTALGDRAGELLPVVQLAMSAGLPYTSISSLIVTHPTLNEGLVDLFSSVLEGS</sequence>
<evidence type="ECO:0000313" key="11">
    <source>
        <dbReference type="Proteomes" id="UP000799424"/>
    </source>
</evidence>
<dbReference type="SUPFAM" id="SSF55424">
    <property type="entry name" value="FAD/NAD-linked reductases, dimerisation (C-terminal) domain"/>
    <property type="match status" value="1"/>
</dbReference>
<keyword evidence="2" id="KW-0285">Flavoprotein</keyword>
<dbReference type="AlphaFoldDB" id="A0A6A6ZTG8"/>
<dbReference type="GO" id="GO:0003955">
    <property type="term" value="F:NAD(P)H dehydrogenase (quinone) activity"/>
    <property type="evidence" value="ECO:0007669"/>
    <property type="project" value="TreeGrafter"/>
</dbReference>
<keyword evidence="11" id="KW-1185">Reference proteome</keyword>
<dbReference type="SUPFAM" id="SSF51905">
    <property type="entry name" value="FAD/NAD(P)-binding domain"/>
    <property type="match status" value="1"/>
</dbReference>
<dbReference type="Pfam" id="PF07992">
    <property type="entry name" value="Pyr_redox_2"/>
    <property type="match status" value="1"/>
</dbReference>
<feature type="domain" description="FAD/NAD(P)-binding" evidence="9">
    <location>
        <begin position="12"/>
        <end position="326"/>
    </location>
</feature>
<dbReference type="InterPro" id="IPR023753">
    <property type="entry name" value="FAD/NAD-binding_dom"/>
</dbReference>
<feature type="disulfide bond" description="Redox-active" evidence="7">
    <location>
        <begin position="45"/>
        <end position="50"/>
    </location>
</feature>
<evidence type="ECO:0000256" key="7">
    <source>
        <dbReference type="PIRSR" id="PIRSR000350-4"/>
    </source>
</evidence>
<dbReference type="PIRSF" id="PIRSF000350">
    <property type="entry name" value="Mercury_reductase_MerA"/>
    <property type="match status" value="1"/>
</dbReference>
<dbReference type="GO" id="GO:0005759">
    <property type="term" value="C:mitochondrial matrix"/>
    <property type="evidence" value="ECO:0007669"/>
    <property type="project" value="UniProtKB-ARBA"/>
</dbReference>
<dbReference type="GO" id="GO:0050660">
    <property type="term" value="F:flavin adenine dinucleotide binding"/>
    <property type="evidence" value="ECO:0007669"/>
    <property type="project" value="TreeGrafter"/>
</dbReference>
<proteinExistence type="inferred from homology"/>
<dbReference type="FunFam" id="3.30.390.30:FF:000001">
    <property type="entry name" value="Dihydrolipoyl dehydrogenase"/>
    <property type="match status" value="1"/>
</dbReference>
<protein>
    <submittedName>
        <fullName evidence="10">Dihydrolipoyl dehydrogenase</fullName>
    </submittedName>
</protein>
<feature type="binding site" evidence="6">
    <location>
        <position position="54"/>
    </location>
    <ligand>
        <name>FAD</name>
        <dbReference type="ChEBI" id="CHEBI:57692"/>
    </ligand>
</feature>
<feature type="binding site" evidence="6">
    <location>
        <position position="316"/>
    </location>
    <ligand>
        <name>FAD</name>
        <dbReference type="ChEBI" id="CHEBI:57692"/>
    </ligand>
</feature>
<dbReference type="PANTHER" id="PTHR43014">
    <property type="entry name" value="MERCURIC REDUCTASE"/>
    <property type="match status" value="1"/>
</dbReference>
<feature type="binding site" evidence="6">
    <location>
        <begin position="147"/>
        <end position="149"/>
    </location>
    <ligand>
        <name>FAD</name>
        <dbReference type="ChEBI" id="CHEBI:57692"/>
    </ligand>
</feature>
<evidence type="ECO:0000256" key="6">
    <source>
        <dbReference type="PIRSR" id="PIRSR000350-3"/>
    </source>
</evidence>
<feature type="active site" description="Proton acceptor" evidence="5">
    <location>
        <position position="450"/>
    </location>
</feature>
<evidence type="ECO:0000256" key="1">
    <source>
        <dbReference type="ARBA" id="ARBA00007532"/>
    </source>
</evidence>
<feature type="binding site" evidence="6">
    <location>
        <begin position="184"/>
        <end position="191"/>
    </location>
    <ligand>
        <name>NAD(+)</name>
        <dbReference type="ChEBI" id="CHEBI:57540"/>
    </ligand>
</feature>
<evidence type="ECO:0000259" key="9">
    <source>
        <dbReference type="Pfam" id="PF07992"/>
    </source>
</evidence>
<dbReference type="InterPro" id="IPR016156">
    <property type="entry name" value="FAD/NAD-linked_Rdtase_dimer_sf"/>
</dbReference>
<keyword evidence="6" id="KW-0547">Nucleotide-binding</keyword>
<evidence type="ECO:0000256" key="4">
    <source>
        <dbReference type="ARBA" id="ARBA00023002"/>
    </source>
</evidence>
<keyword evidence="3 6" id="KW-0274">FAD</keyword>
<feature type="binding site" evidence="6">
    <location>
        <position position="118"/>
    </location>
    <ligand>
        <name>FAD</name>
        <dbReference type="ChEBI" id="CHEBI:57692"/>
    </ligand>
</feature>
<keyword evidence="6" id="KW-0520">NAD</keyword>
<dbReference type="Pfam" id="PF02852">
    <property type="entry name" value="Pyr_redox_dim"/>
    <property type="match status" value="1"/>
</dbReference>
<organism evidence="10 11">
    <name type="scientific">Ophiobolus disseminans</name>
    <dbReference type="NCBI Taxonomy" id="1469910"/>
    <lineage>
        <taxon>Eukaryota</taxon>
        <taxon>Fungi</taxon>
        <taxon>Dikarya</taxon>
        <taxon>Ascomycota</taxon>
        <taxon>Pezizomycotina</taxon>
        <taxon>Dothideomycetes</taxon>
        <taxon>Pleosporomycetidae</taxon>
        <taxon>Pleosporales</taxon>
        <taxon>Pleosporineae</taxon>
        <taxon>Phaeosphaeriaceae</taxon>
        <taxon>Ophiobolus</taxon>
    </lineage>
</organism>
<dbReference type="InterPro" id="IPR036188">
    <property type="entry name" value="FAD/NAD-bd_sf"/>
</dbReference>
<dbReference type="InterPro" id="IPR004099">
    <property type="entry name" value="Pyr_nucl-diS_OxRdtase_dimer"/>
</dbReference>
<evidence type="ECO:0000256" key="2">
    <source>
        <dbReference type="ARBA" id="ARBA00022630"/>
    </source>
</evidence>
<feature type="domain" description="Pyridine nucleotide-disulphide oxidoreductase dimerisation" evidence="8">
    <location>
        <begin position="352"/>
        <end position="459"/>
    </location>
</feature>
<dbReference type="EMBL" id="MU006231">
    <property type="protein sequence ID" value="KAF2824058.1"/>
    <property type="molecule type" value="Genomic_DNA"/>
</dbReference>
<reference evidence="10" key="1">
    <citation type="journal article" date="2020" name="Stud. Mycol.">
        <title>101 Dothideomycetes genomes: a test case for predicting lifestyles and emergence of pathogens.</title>
        <authorList>
            <person name="Haridas S."/>
            <person name="Albert R."/>
            <person name="Binder M."/>
            <person name="Bloem J."/>
            <person name="Labutti K."/>
            <person name="Salamov A."/>
            <person name="Andreopoulos B."/>
            <person name="Baker S."/>
            <person name="Barry K."/>
            <person name="Bills G."/>
            <person name="Bluhm B."/>
            <person name="Cannon C."/>
            <person name="Castanera R."/>
            <person name="Culley D."/>
            <person name="Daum C."/>
            <person name="Ezra D."/>
            <person name="Gonzalez J."/>
            <person name="Henrissat B."/>
            <person name="Kuo A."/>
            <person name="Liang C."/>
            <person name="Lipzen A."/>
            <person name="Lutzoni F."/>
            <person name="Magnuson J."/>
            <person name="Mondo S."/>
            <person name="Nolan M."/>
            <person name="Ohm R."/>
            <person name="Pangilinan J."/>
            <person name="Park H.-J."/>
            <person name="Ramirez L."/>
            <person name="Alfaro M."/>
            <person name="Sun H."/>
            <person name="Tritt A."/>
            <person name="Yoshinaga Y."/>
            <person name="Zwiers L.-H."/>
            <person name="Turgeon B."/>
            <person name="Goodwin S."/>
            <person name="Spatafora J."/>
            <person name="Crous P."/>
            <person name="Grigoriev I."/>
        </authorList>
    </citation>
    <scope>NUCLEOTIDE SEQUENCE</scope>
    <source>
        <strain evidence="10">CBS 113818</strain>
    </source>
</reference>